<evidence type="ECO:0000256" key="1">
    <source>
        <dbReference type="SAM" id="Phobius"/>
    </source>
</evidence>
<keyword evidence="1" id="KW-0812">Transmembrane</keyword>
<comment type="caution">
    <text evidence="2">The sequence shown here is derived from an EMBL/GenBank/DDBJ whole genome shotgun (WGS) entry which is preliminary data.</text>
</comment>
<sequence>MHDWYVYLLLVVFGTVIGYVTKLVAVQMLFRPATFIGIPPALGWQGVVPRNADRVARVNAELLATRLLEPRDVFARIDPAALTAQLEQPLMAAIDEIVRDVLRAHHPQLWEMLPMLAQDLIVKQAQASAPRLVEQVVTELRAEVGSALGARALEAAFRRDPELVPRVVRELSRPEMAFMARFGMWSGLALGIVEAVVWGLTGTDWVLPVAGAVIGGVTNAAALRLIFFPRTPTGFLSLQGAFQRRRDRVAVRYGELLASEVITVPALVDAVLQGPQAAKVQAVIARAVNQVVDEQPRITRLTRLPEVKQAVTVAAVRRLPETIRHAESYLTAAMDLARTITARVRKLNPVEYEALLRPALRFHTWPLTVVGTLLGALIGAATTLFL</sequence>
<evidence type="ECO:0000313" key="2">
    <source>
        <dbReference type="EMBL" id="TDQ04679.1"/>
    </source>
</evidence>
<dbReference type="AlphaFoldDB" id="A0A4R6SKS7"/>
<feature type="transmembrane region" description="Helical" evidence="1">
    <location>
        <begin position="6"/>
        <end position="25"/>
    </location>
</feature>
<organism evidence="2 3">
    <name type="scientific">Labedaea rhizosphaerae</name>
    <dbReference type="NCBI Taxonomy" id="598644"/>
    <lineage>
        <taxon>Bacteria</taxon>
        <taxon>Bacillati</taxon>
        <taxon>Actinomycetota</taxon>
        <taxon>Actinomycetes</taxon>
        <taxon>Pseudonocardiales</taxon>
        <taxon>Pseudonocardiaceae</taxon>
        <taxon>Labedaea</taxon>
    </lineage>
</organism>
<reference evidence="2 3" key="1">
    <citation type="submission" date="2019-03" db="EMBL/GenBank/DDBJ databases">
        <title>Genomic Encyclopedia of Type Strains, Phase IV (KMG-IV): sequencing the most valuable type-strain genomes for metagenomic binning, comparative biology and taxonomic classification.</title>
        <authorList>
            <person name="Goeker M."/>
        </authorList>
    </citation>
    <scope>NUCLEOTIDE SEQUENCE [LARGE SCALE GENOMIC DNA]</scope>
    <source>
        <strain evidence="2 3">DSM 45361</strain>
    </source>
</reference>
<protein>
    <submittedName>
        <fullName evidence="2">Uncharacterized membrane protein YheB (UPF0754 family)</fullName>
    </submittedName>
</protein>
<dbReference type="EMBL" id="SNXZ01000001">
    <property type="protein sequence ID" value="TDQ04679.1"/>
    <property type="molecule type" value="Genomic_DNA"/>
</dbReference>
<dbReference type="Proteomes" id="UP000295444">
    <property type="component" value="Unassembled WGS sequence"/>
</dbReference>
<gene>
    <name evidence="2" type="ORF">EV186_101634</name>
</gene>
<dbReference type="PANTHER" id="PTHR35791:SF1">
    <property type="entry name" value="UPF0754 MEMBRANE PROTEIN YHEB"/>
    <property type="match status" value="1"/>
</dbReference>
<dbReference type="OrthoDB" id="3631561at2"/>
<evidence type="ECO:0000313" key="3">
    <source>
        <dbReference type="Proteomes" id="UP000295444"/>
    </source>
</evidence>
<feature type="transmembrane region" description="Helical" evidence="1">
    <location>
        <begin position="205"/>
        <end position="227"/>
    </location>
</feature>
<keyword evidence="1" id="KW-1133">Transmembrane helix</keyword>
<dbReference type="PANTHER" id="PTHR35791">
    <property type="entry name" value="UPF0754 MEMBRANE PROTEIN YHEB"/>
    <property type="match status" value="1"/>
</dbReference>
<proteinExistence type="predicted"/>
<accession>A0A4R6SKS7</accession>
<feature type="transmembrane region" description="Helical" evidence="1">
    <location>
        <begin position="178"/>
        <end position="199"/>
    </location>
</feature>
<feature type="transmembrane region" description="Helical" evidence="1">
    <location>
        <begin position="365"/>
        <end position="385"/>
    </location>
</feature>
<keyword evidence="1" id="KW-0472">Membrane</keyword>
<name>A0A4R6SKS7_LABRH</name>
<keyword evidence="3" id="KW-1185">Reference proteome</keyword>